<accession>A6DH30</accession>
<comment type="caution">
    <text evidence="2">The sequence shown here is derived from an EMBL/GenBank/DDBJ whole genome shotgun (WGS) entry which is preliminary data.</text>
</comment>
<gene>
    <name evidence="2" type="ORF">LNTAR_13892</name>
</gene>
<dbReference type="AlphaFoldDB" id="A6DH30"/>
<keyword evidence="1" id="KW-1133">Transmembrane helix</keyword>
<evidence type="ECO:0000256" key="1">
    <source>
        <dbReference type="SAM" id="Phobius"/>
    </source>
</evidence>
<feature type="transmembrane region" description="Helical" evidence="1">
    <location>
        <begin position="69"/>
        <end position="91"/>
    </location>
</feature>
<evidence type="ECO:0000313" key="2">
    <source>
        <dbReference type="EMBL" id="EDM28913.1"/>
    </source>
</evidence>
<keyword evidence="3" id="KW-1185">Reference proteome</keyword>
<feature type="transmembrane region" description="Helical" evidence="1">
    <location>
        <begin position="23"/>
        <end position="49"/>
    </location>
</feature>
<reference evidence="2 3" key="1">
    <citation type="journal article" date="2010" name="J. Bacteriol.">
        <title>Genome sequence of Lentisphaera araneosa HTCC2155T, the type species of the order Lentisphaerales in the phylum Lentisphaerae.</title>
        <authorList>
            <person name="Thrash J.C."/>
            <person name="Cho J.C."/>
            <person name="Vergin K.L."/>
            <person name="Morris R.M."/>
            <person name="Giovannoni S.J."/>
        </authorList>
    </citation>
    <scope>NUCLEOTIDE SEQUENCE [LARGE SCALE GENOMIC DNA]</scope>
    <source>
        <strain evidence="2 3">HTCC2155</strain>
    </source>
</reference>
<evidence type="ECO:0000313" key="3">
    <source>
        <dbReference type="Proteomes" id="UP000004947"/>
    </source>
</evidence>
<protein>
    <submittedName>
        <fullName evidence="2">Uncharacterized protein</fullName>
    </submittedName>
</protein>
<organism evidence="2 3">
    <name type="scientific">Lentisphaera araneosa HTCC2155</name>
    <dbReference type="NCBI Taxonomy" id="313628"/>
    <lineage>
        <taxon>Bacteria</taxon>
        <taxon>Pseudomonadati</taxon>
        <taxon>Lentisphaerota</taxon>
        <taxon>Lentisphaeria</taxon>
        <taxon>Lentisphaerales</taxon>
        <taxon>Lentisphaeraceae</taxon>
        <taxon>Lentisphaera</taxon>
    </lineage>
</organism>
<feature type="transmembrane region" description="Helical" evidence="1">
    <location>
        <begin position="98"/>
        <end position="120"/>
    </location>
</feature>
<dbReference type="EMBL" id="ABCK01000003">
    <property type="protein sequence ID" value="EDM28913.1"/>
    <property type="molecule type" value="Genomic_DNA"/>
</dbReference>
<sequence>MKSEDLENPLEEKPNSRPRFMSCVYSATLFSASMLVSSVIYAFFVIYFVPTDVLESENWQVFSAFEHLGVIMLVSMIMMPFVVLFQLITGVCLSRKRFLIECIAFLLSILFCSLFFWPGIFV</sequence>
<dbReference type="STRING" id="313628.LNTAR_13892"/>
<keyword evidence="1" id="KW-0472">Membrane</keyword>
<proteinExistence type="predicted"/>
<keyword evidence="1" id="KW-0812">Transmembrane</keyword>
<name>A6DH30_9BACT</name>
<dbReference type="Proteomes" id="UP000004947">
    <property type="component" value="Unassembled WGS sequence"/>
</dbReference>